<reference evidence="2" key="1">
    <citation type="submission" date="2019-04" db="EMBL/GenBank/DDBJ databases">
        <title>Evolution of Biomass-Degrading Anaerobic Consortia Revealed by Metagenomics.</title>
        <authorList>
            <person name="Peng X."/>
        </authorList>
    </citation>
    <scope>NUCLEOTIDE SEQUENCE</scope>
    <source>
        <strain evidence="2">SIG551</strain>
    </source>
</reference>
<evidence type="ECO:0000313" key="2">
    <source>
        <dbReference type="EMBL" id="MBE6832496.1"/>
    </source>
</evidence>
<sequence>MKKIVSLAVCTVLVLVGLMLIAHFSPQVSGAPASSASENQIHFTSNAPSSQENGNLPAMTSQQDSYLVRAYNGKIGIFKNEENSPFEIIDVDVSSLPQTDQLLLTTGIEADSTAELQRIREDYES</sequence>
<evidence type="ECO:0000313" key="3">
    <source>
        <dbReference type="Proteomes" id="UP000754750"/>
    </source>
</evidence>
<feature type="region of interest" description="Disordered" evidence="1">
    <location>
        <begin position="29"/>
        <end position="59"/>
    </location>
</feature>
<protein>
    <recommendedName>
        <fullName evidence="4">Bypass of forespore C C-terminal domain-containing protein</fullName>
    </recommendedName>
</protein>
<evidence type="ECO:0008006" key="4">
    <source>
        <dbReference type="Google" id="ProtNLM"/>
    </source>
</evidence>
<dbReference type="AlphaFoldDB" id="A0A928KT86"/>
<dbReference type="RefSeq" id="WP_020074172.1">
    <property type="nucleotide sequence ID" value="NZ_JBKWRC010000005.1"/>
</dbReference>
<dbReference type="Proteomes" id="UP000754750">
    <property type="component" value="Unassembled WGS sequence"/>
</dbReference>
<accession>A0A928KT86</accession>
<dbReference type="EMBL" id="SVNY01000001">
    <property type="protein sequence ID" value="MBE6832496.1"/>
    <property type="molecule type" value="Genomic_DNA"/>
</dbReference>
<gene>
    <name evidence="2" type="ORF">E7512_02760</name>
</gene>
<comment type="caution">
    <text evidence="2">The sequence shown here is derived from an EMBL/GenBank/DDBJ whole genome shotgun (WGS) entry which is preliminary data.</text>
</comment>
<organism evidence="2 3">
    <name type="scientific">Faecalispora sporosphaeroides</name>
    <dbReference type="NCBI Taxonomy" id="1549"/>
    <lineage>
        <taxon>Bacteria</taxon>
        <taxon>Bacillati</taxon>
        <taxon>Bacillota</taxon>
        <taxon>Clostridia</taxon>
        <taxon>Eubacteriales</taxon>
        <taxon>Oscillospiraceae</taxon>
        <taxon>Faecalispora</taxon>
    </lineage>
</organism>
<proteinExistence type="predicted"/>
<name>A0A928KT86_9FIRM</name>
<evidence type="ECO:0000256" key="1">
    <source>
        <dbReference type="SAM" id="MobiDB-lite"/>
    </source>
</evidence>